<organism evidence="5 6">
    <name type="scientific">Salinicoccus roseus</name>
    <dbReference type="NCBI Taxonomy" id="45670"/>
    <lineage>
        <taxon>Bacteria</taxon>
        <taxon>Bacillati</taxon>
        <taxon>Bacillota</taxon>
        <taxon>Bacilli</taxon>
        <taxon>Bacillales</taxon>
        <taxon>Staphylococcaceae</taxon>
        <taxon>Salinicoccus</taxon>
    </lineage>
</organism>
<dbReference type="Pfam" id="PF00535">
    <property type="entry name" value="Glycos_transf_2"/>
    <property type="match status" value="1"/>
</dbReference>
<dbReference type="OrthoDB" id="7019976at2"/>
<evidence type="ECO:0000256" key="1">
    <source>
        <dbReference type="ARBA" id="ARBA00006739"/>
    </source>
</evidence>
<evidence type="ECO:0000256" key="2">
    <source>
        <dbReference type="ARBA" id="ARBA00022676"/>
    </source>
</evidence>
<evidence type="ECO:0000256" key="3">
    <source>
        <dbReference type="ARBA" id="ARBA00022679"/>
    </source>
</evidence>
<name>A0A0C2DN86_9STAP</name>
<keyword evidence="2" id="KW-0328">Glycosyltransferase</keyword>
<dbReference type="InterPro" id="IPR001173">
    <property type="entry name" value="Glyco_trans_2-like"/>
</dbReference>
<dbReference type="InterPro" id="IPR029044">
    <property type="entry name" value="Nucleotide-diphossugar_trans"/>
</dbReference>
<protein>
    <recommendedName>
        <fullName evidence="4">Glycosyltransferase 2-like domain-containing protein</fullName>
    </recommendedName>
</protein>
<dbReference type="PANTHER" id="PTHR22916:SF51">
    <property type="entry name" value="GLYCOSYLTRANSFERASE EPSH-RELATED"/>
    <property type="match status" value="1"/>
</dbReference>
<sequence length="862" mass="99922">MKSRDMMSKQWNMGIAGEEDSVRRLSNLASRVAPELNTTPYNKGVHTGSAHEVSNHYDRMDKEERKGSVNRILSDLTDARAPGACHYYDKYNYKIGIIADEFLYNAFSGIAEMVYIPYEADLEMYKELDLMIVATTWNGIDGSWKGVAVPNNHKRTRLEEMIRVMRGNDIPVAFYSKEDPVNYERYKDIALWCDYIFTSAIEMVPVYEAYTGNPNVHPMMFGLNPFIHNPIDTHNTSFDEVIFAGSWLTKYPVRMKETEMIFDGILQSDKSLMIFDRNFYLNRQTYQFPENYHDSILPAIEHSSLMQLHKAYQYFVNLNSVKYSETMFANRIVELQGFGNILLTNYNTGVNNHFPNIKIVNSSKDVEMYLGMDDDEISLKRDNNIRTVYDGHTTFDRMGEILAICLGLQGNNRKNVLVVLESESSLPSFNRQIFEGIEYVTEEQFTRGLLQDYDYITYFSDDILYEEYYIADMVTGFKFTDSEFITNNRQEEKHTYTTCYDSHWLTLFSAEYILMGEPGQQGKGYNYNSFEFKETVKMTVGTLPERKEMSIVVPIHNNGKYLEEKCFASLKRSQSFGKFEIIFVDDGSSDATTLKIIDRLRRQHPDILYYRFPDGSGSASRPRNKGVELATTGYITYLDPDNEAIGDSYHDMLERIKEDDSIDMVVGNIVKEDNNKRTELTYTHYIKKHNNGSLEVDDTKSFLIRSGLRAQSIQALAVKKEIIVDNGLKMTEGAAGQDTLFFQELFLKCRKVMGMDQLIHVYYGSVTGSVTNSVSSNLFKKYYVLESERVAFLKREGIFHQYLSKRFNYYVKNWYLPRLEKVEGSDKEVAEGYLAKILKYYGNYEFYVDEELKQKLDQIKVK</sequence>
<dbReference type="Gene3D" id="3.90.550.10">
    <property type="entry name" value="Spore Coat Polysaccharide Biosynthesis Protein SpsA, Chain A"/>
    <property type="match status" value="1"/>
</dbReference>
<dbReference type="GO" id="GO:0016757">
    <property type="term" value="F:glycosyltransferase activity"/>
    <property type="evidence" value="ECO:0007669"/>
    <property type="project" value="UniProtKB-KW"/>
</dbReference>
<accession>A0A0C2DN86</accession>
<keyword evidence="3" id="KW-0808">Transferase</keyword>
<dbReference type="AlphaFoldDB" id="A0A0C2DN86"/>
<proteinExistence type="inferred from homology"/>
<evidence type="ECO:0000313" key="5">
    <source>
        <dbReference type="EMBL" id="KIH71443.1"/>
    </source>
</evidence>
<gene>
    <name evidence="5" type="ORF">SN16_01805</name>
</gene>
<comment type="similarity">
    <text evidence="1">Belongs to the glycosyltransferase 2 family.</text>
</comment>
<dbReference type="EMBL" id="JXII01000002">
    <property type="protein sequence ID" value="KIH71443.1"/>
    <property type="molecule type" value="Genomic_DNA"/>
</dbReference>
<feature type="domain" description="Glycosyltransferase 2-like" evidence="4">
    <location>
        <begin position="550"/>
        <end position="683"/>
    </location>
</feature>
<dbReference type="STRING" id="45670.SN16_01805"/>
<dbReference type="PANTHER" id="PTHR22916">
    <property type="entry name" value="GLYCOSYLTRANSFERASE"/>
    <property type="match status" value="1"/>
</dbReference>
<reference evidence="5 6" key="1">
    <citation type="submission" date="2015-01" db="EMBL/GenBank/DDBJ databases">
        <title>Genome sequences of high lactate-tolerant strain Salinicoccus roseus W12 with industrial interest.</title>
        <authorList>
            <person name="Wang H."/>
            <person name="Yu B."/>
        </authorList>
    </citation>
    <scope>NUCLEOTIDE SEQUENCE [LARGE SCALE GENOMIC DNA]</scope>
    <source>
        <strain evidence="5 6">W12</strain>
    </source>
</reference>
<evidence type="ECO:0000313" key="6">
    <source>
        <dbReference type="Proteomes" id="UP000031546"/>
    </source>
</evidence>
<comment type="caution">
    <text evidence="5">The sequence shown here is derived from an EMBL/GenBank/DDBJ whole genome shotgun (WGS) entry which is preliminary data.</text>
</comment>
<dbReference type="CDD" id="cd00761">
    <property type="entry name" value="Glyco_tranf_GTA_type"/>
    <property type="match status" value="1"/>
</dbReference>
<evidence type="ECO:0000259" key="4">
    <source>
        <dbReference type="Pfam" id="PF00535"/>
    </source>
</evidence>
<dbReference type="Proteomes" id="UP000031546">
    <property type="component" value="Unassembled WGS sequence"/>
</dbReference>
<dbReference type="SUPFAM" id="SSF53448">
    <property type="entry name" value="Nucleotide-diphospho-sugar transferases"/>
    <property type="match status" value="1"/>
</dbReference>